<keyword evidence="7" id="KW-1185">Reference proteome</keyword>
<dbReference type="Proteomes" id="UP000195569">
    <property type="component" value="Unassembled WGS sequence"/>
</dbReference>
<protein>
    <submittedName>
        <fullName evidence="6">Benzaldehyde dehydrogenase (NAD(+))</fullName>
        <ecNumber evidence="6">1.2.1.28</ecNumber>
    </submittedName>
</protein>
<evidence type="ECO:0000259" key="5">
    <source>
        <dbReference type="Pfam" id="PF00171"/>
    </source>
</evidence>
<name>A0A1N7SQC7_9BURK</name>
<evidence type="ECO:0000256" key="1">
    <source>
        <dbReference type="ARBA" id="ARBA00009986"/>
    </source>
</evidence>
<feature type="region of interest" description="Disordered" evidence="4">
    <location>
        <begin position="439"/>
        <end position="464"/>
    </location>
</feature>
<dbReference type="FunFam" id="3.40.309.10:FF:000010">
    <property type="entry name" value="Gamma-aminobutyraldehyde dehydrogenase"/>
    <property type="match status" value="1"/>
</dbReference>
<sequence length="487" mass="51288">MADNLLNAVDWSGCGLLGNWKALAGGHIDVVEPATGLQLATTGKANARDVGEACALAAASQAAWAAMPYPSRAAIFRKAAALLDANRAQYAEWIVRETGAIGPKAGFEIESVVHLLHEAAAMLTQPPGLMLPSQPGVLSMARRVPHGVVGVISPFNFPFLLTSRATLPALATGNAVVLKPDPRTPVSGGVLLALLLQQAGLPEGVLSMLPGEADAGEALVTDPDVGMISFTGSTSVGRRIGELAGKHLKKVALELGGKNSLIICDDADFDLAVSGGSWASWLHQGQICMSAGRHLVHESIADAYAQRMADKAKQLPVGNPHTGDVALGPIITRKQVERVQQIVDESVRMGAKLLAGGSGEGRFYQPTVLTDVTPEMPAFRDEIFGPVVCITPFASDDEAIDHANDSEYGLSAGIYTRDVGRGMAIADRLRTGLVHVNDQTVNDDGTMPMGGRGASGNGSRHGGPANWDEFTQWRWITVRQTPPQYPL</sequence>
<dbReference type="InterPro" id="IPR016163">
    <property type="entry name" value="Ald_DH_C"/>
</dbReference>
<proteinExistence type="inferred from homology"/>
<dbReference type="AlphaFoldDB" id="A0A1N7SQC7"/>
<evidence type="ECO:0000256" key="4">
    <source>
        <dbReference type="SAM" id="MobiDB-lite"/>
    </source>
</evidence>
<dbReference type="EC" id="1.2.1.28" evidence="6"/>
<feature type="compositionally biased region" description="Gly residues" evidence="4">
    <location>
        <begin position="448"/>
        <end position="461"/>
    </location>
</feature>
<dbReference type="SUPFAM" id="SSF53720">
    <property type="entry name" value="ALDH-like"/>
    <property type="match status" value="1"/>
</dbReference>
<evidence type="ECO:0000313" key="6">
    <source>
        <dbReference type="EMBL" id="SIT49510.1"/>
    </source>
</evidence>
<dbReference type="InterPro" id="IPR016161">
    <property type="entry name" value="Ald_DH/histidinol_DH"/>
</dbReference>
<dbReference type="InterPro" id="IPR016162">
    <property type="entry name" value="Ald_DH_N"/>
</dbReference>
<comment type="similarity">
    <text evidence="1">Belongs to the aldehyde dehydrogenase family.</text>
</comment>
<dbReference type="Gene3D" id="3.40.309.10">
    <property type="entry name" value="Aldehyde Dehydrogenase, Chain A, domain 2"/>
    <property type="match status" value="1"/>
</dbReference>
<dbReference type="EMBL" id="CYGY02000068">
    <property type="protein sequence ID" value="SIT49510.1"/>
    <property type="molecule type" value="Genomic_DNA"/>
</dbReference>
<evidence type="ECO:0000256" key="3">
    <source>
        <dbReference type="ARBA" id="ARBA00023027"/>
    </source>
</evidence>
<accession>A0A1N7SQC7</accession>
<comment type="caution">
    <text evidence="6">The sequence shown here is derived from an EMBL/GenBank/DDBJ whole genome shotgun (WGS) entry which is preliminary data.</text>
</comment>
<dbReference type="GO" id="GO:0018479">
    <property type="term" value="F:benzaldehyde dehydrogenase (NAD+) activity"/>
    <property type="evidence" value="ECO:0007669"/>
    <property type="project" value="UniProtKB-EC"/>
</dbReference>
<dbReference type="Gene3D" id="3.40.605.10">
    <property type="entry name" value="Aldehyde Dehydrogenase, Chain A, domain 1"/>
    <property type="match status" value="1"/>
</dbReference>
<dbReference type="PANTHER" id="PTHR42986">
    <property type="entry name" value="BENZALDEHYDE DEHYDROGENASE YFMT"/>
    <property type="match status" value="1"/>
</dbReference>
<dbReference type="Pfam" id="PF00171">
    <property type="entry name" value="Aldedh"/>
    <property type="match status" value="1"/>
</dbReference>
<dbReference type="CDD" id="cd07152">
    <property type="entry name" value="ALDH_BenzADH"/>
    <property type="match status" value="1"/>
</dbReference>
<dbReference type="InterPro" id="IPR015590">
    <property type="entry name" value="Aldehyde_DH_dom"/>
</dbReference>
<keyword evidence="2 6" id="KW-0560">Oxidoreductase</keyword>
<gene>
    <name evidence="6" type="primary">xylC</name>
    <name evidence="6" type="ORF">BN2476_680187</name>
</gene>
<dbReference type="OrthoDB" id="6187633at2"/>
<feature type="domain" description="Aldehyde dehydrogenase" evidence="5">
    <location>
        <begin position="25"/>
        <end position="476"/>
    </location>
</feature>
<evidence type="ECO:0000256" key="2">
    <source>
        <dbReference type="ARBA" id="ARBA00023002"/>
    </source>
</evidence>
<evidence type="ECO:0000313" key="7">
    <source>
        <dbReference type="Proteomes" id="UP000195569"/>
    </source>
</evidence>
<organism evidence="6 7">
    <name type="scientific">Paraburkholderia piptadeniae</name>
    <dbReference type="NCBI Taxonomy" id="1701573"/>
    <lineage>
        <taxon>Bacteria</taxon>
        <taxon>Pseudomonadati</taxon>
        <taxon>Pseudomonadota</taxon>
        <taxon>Betaproteobacteria</taxon>
        <taxon>Burkholderiales</taxon>
        <taxon>Burkholderiaceae</taxon>
        <taxon>Paraburkholderia</taxon>
    </lineage>
</organism>
<dbReference type="PANTHER" id="PTHR42986:SF1">
    <property type="entry name" value="BENZALDEHYDE DEHYDROGENASE YFMT"/>
    <property type="match status" value="1"/>
</dbReference>
<keyword evidence="3" id="KW-0520">NAD</keyword>
<reference evidence="6" key="1">
    <citation type="submission" date="2016-12" db="EMBL/GenBank/DDBJ databases">
        <authorList>
            <person name="Moulin L."/>
        </authorList>
    </citation>
    <scope>NUCLEOTIDE SEQUENCE [LARGE SCALE GENOMIC DNA]</scope>
    <source>
        <strain evidence="6">STM 7183</strain>
    </source>
</reference>